<evidence type="ECO:0000256" key="5">
    <source>
        <dbReference type="SAM" id="Phobius"/>
    </source>
</evidence>
<organism evidence="6 7">
    <name type="scientific">Enhygromyxa salina</name>
    <dbReference type="NCBI Taxonomy" id="215803"/>
    <lineage>
        <taxon>Bacteria</taxon>
        <taxon>Pseudomonadati</taxon>
        <taxon>Myxococcota</taxon>
        <taxon>Polyangia</taxon>
        <taxon>Nannocystales</taxon>
        <taxon>Nannocystaceae</taxon>
        <taxon>Enhygromyxa</taxon>
    </lineage>
</organism>
<protein>
    <submittedName>
        <fullName evidence="6">ABC transporter, periplasmic spermidine putrescine-binding protein PotD</fullName>
    </submittedName>
</protein>
<name>A0A0C2D0G3_9BACT</name>
<gene>
    <name evidence="6" type="ORF">DB30_07845</name>
</gene>
<dbReference type="Pfam" id="PF13416">
    <property type="entry name" value="SBP_bac_8"/>
    <property type="match status" value="1"/>
</dbReference>
<evidence type="ECO:0000313" key="6">
    <source>
        <dbReference type="EMBL" id="KIG13637.1"/>
    </source>
</evidence>
<proteinExistence type="predicted"/>
<dbReference type="GO" id="GO:0015846">
    <property type="term" value="P:polyamine transport"/>
    <property type="evidence" value="ECO:0007669"/>
    <property type="project" value="InterPro"/>
</dbReference>
<dbReference type="InterPro" id="IPR006059">
    <property type="entry name" value="SBP"/>
</dbReference>
<dbReference type="GO" id="GO:0042597">
    <property type="term" value="C:periplasmic space"/>
    <property type="evidence" value="ECO:0007669"/>
    <property type="project" value="UniProtKB-SubCell"/>
</dbReference>
<keyword evidence="2" id="KW-0813">Transport</keyword>
<keyword evidence="5" id="KW-1133">Transmembrane helix</keyword>
<keyword evidence="5" id="KW-0812">Transmembrane</keyword>
<dbReference type="InterPro" id="IPR006311">
    <property type="entry name" value="TAT_signal"/>
</dbReference>
<comment type="subcellular location">
    <subcellularLocation>
        <location evidence="1">Periplasm</location>
    </subcellularLocation>
</comment>
<sequence length="380" mass="41480">MSSLPKVNQSTKASASGREALARAENSLSRRSLLVGAGALGLGLGLGLGLTSVGCSRTRGLSLYNWGDYLAPEVIERFVQAHPRTSLTQDFYLSEAEMDAKLRAGARYDLVIPIDYLLSSLQRDGVLLQLSELPRAVEHLDPAFPVWHARQERGGGAYAVPYLWGTTGIGYDADRVDPPTSWNALFDPRYAGRISVIDSKGDVMDQALLASGLGINSTDKPAIREQVWPRLREQKQLLRAYDSNPAAALIAGDTWIAQIDSGDLFRAQSQRPSLRYVIPDEGAALWIDYLAIPAKAANPQLALAFIEFLLDPKIAALNANTLRFATPNAAAVAQGLILDAAEPQLYPPADVRQRLFVSENWDGGTKDLVDELWLELRSRT</sequence>
<dbReference type="GO" id="GO:0019808">
    <property type="term" value="F:polyamine binding"/>
    <property type="evidence" value="ECO:0007669"/>
    <property type="project" value="InterPro"/>
</dbReference>
<dbReference type="Gene3D" id="3.40.190.10">
    <property type="entry name" value="Periplasmic binding protein-like II"/>
    <property type="match status" value="2"/>
</dbReference>
<dbReference type="PROSITE" id="PS51318">
    <property type="entry name" value="TAT"/>
    <property type="match status" value="1"/>
</dbReference>
<reference evidence="6 7" key="1">
    <citation type="submission" date="2014-12" db="EMBL/GenBank/DDBJ databases">
        <title>Genome assembly of Enhygromyxa salina DSM 15201.</title>
        <authorList>
            <person name="Sharma G."/>
            <person name="Subramanian S."/>
        </authorList>
    </citation>
    <scope>NUCLEOTIDE SEQUENCE [LARGE SCALE GENOMIC DNA]</scope>
    <source>
        <strain evidence="6 7">DSM 15201</strain>
    </source>
</reference>
<dbReference type="PANTHER" id="PTHR30222">
    <property type="entry name" value="SPERMIDINE/PUTRESCINE-BINDING PERIPLASMIC PROTEIN"/>
    <property type="match status" value="1"/>
</dbReference>
<dbReference type="AlphaFoldDB" id="A0A0C2D0G3"/>
<evidence type="ECO:0000313" key="7">
    <source>
        <dbReference type="Proteomes" id="UP000031599"/>
    </source>
</evidence>
<keyword evidence="5" id="KW-0472">Membrane</keyword>
<dbReference type="SUPFAM" id="SSF53850">
    <property type="entry name" value="Periplasmic binding protein-like II"/>
    <property type="match status" value="1"/>
</dbReference>
<dbReference type="EMBL" id="JMCC02000090">
    <property type="protein sequence ID" value="KIG13637.1"/>
    <property type="molecule type" value="Genomic_DNA"/>
</dbReference>
<evidence type="ECO:0000256" key="2">
    <source>
        <dbReference type="ARBA" id="ARBA00022448"/>
    </source>
</evidence>
<comment type="caution">
    <text evidence="6">The sequence shown here is derived from an EMBL/GenBank/DDBJ whole genome shotgun (WGS) entry which is preliminary data.</text>
</comment>
<keyword evidence="4" id="KW-0574">Periplasm</keyword>
<feature type="transmembrane region" description="Helical" evidence="5">
    <location>
        <begin position="33"/>
        <end position="53"/>
    </location>
</feature>
<dbReference type="InterPro" id="IPR001188">
    <property type="entry name" value="Sperm_putr-bd"/>
</dbReference>
<dbReference type="CDD" id="cd13590">
    <property type="entry name" value="PBP2_PotD_PotF_like"/>
    <property type="match status" value="1"/>
</dbReference>
<accession>A0A0C2D0G3</accession>
<evidence type="ECO:0000256" key="4">
    <source>
        <dbReference type="ARBA" id="ARBA00022764"/>
    </source>
</evidence>
<keyword evidence="3" id="KW-0732">Signal</keyword>
<dbReference type="PANTHER" id="PTHR30222:SF17">
    <property type="entry name" value="SPERMIDINE_PUTRESCINE-BINDING PERIPLASMIC PROTEIN"/>
    <property type="match status" value="1"/>
</dbReference>
<evidence type="ECO:0000256" key="3">
    <source>
        <dbReference type="ARBA" id="ARBA00022729"/>
    </source>
</evidence>
<dbReference type="Proteomes" id="UP000031599">
    <property type="component" value="Unassembled WGS sequence"/>
</dbReference>
<evidence type="ECO:0000256" key="1">
    <source>
        <dbReference type="ARBA" id="ARBA00004418"/>
    </source>
</evidence>
<dbReference type="PRINTS" id="PR00909">
    <property type="entry name" value="SPERMDNBNDNG"/>
</dbReference>